<evidence type="ECO:0000259" key="8">
    <source>
        <dbReference type="Pfam" id="PF02016"/>
    </source>
</evidence>
<comment type="caution">
    <text evidence="10">The sequence shown here is derived from an EMBL/GenBank/DDBJ whole genome shotgun (WGS) entry which is preliminary data.</text>
</comment>
<evidence type="ECO:0000256" key="3">
    <source>
        <dbReference type="ARBA" id="ARBA00022670"/>
    </source>
</evidence>
<feature type="active site" description="Charge relay system" evidence="6">
    <location>
        <position position="292"/>
    </location>
</feature>
<dbReference type="InterPro" id="IPR040449">
    <property type="entry name" value="Peptidase_S66_N"/>
</dbReference>
<keyword evidence="3" id="KW-0645">Protease</keyword>
<dbReference type="EMBL" id="VLTJ01000007">
    <property type="protein sequence ID" value="TSH97985.1"/>
    <property type="molecule type" value="Genomic_DNA"/>
</dbReference>
<dbReference type="Gene3D" id="3.50.30.60">
    <property type="entry name" value="LD-carboxypeptidase A C-terminal domain-like"/>
    <property type="match status" value="1"/>
</dbReference>
<dbReference type="AlphaFoldDB" id="A0A556AZU1"/>
<dbReference type="Gene3D" id="3.40.50.10740">
    <property type="entry name" value="Class I glutamine amidotransferase-like"/>
    <property type="match status" value="1"/>
</dbReference>
<keyword evidence="2 10" id="KW-0121">Carboxypeptidase</keyword>
<dbReference type="PIRSF" id="PIRSF028757">
    <property type="entry name" value="LD-carboxypeptidase"/>
    <property type="match status" value="1"/>
</dbReference>
<accession>A0A556AZU1</accession>
<feature type="region of interest" description="Disordered" evidence="7">
    <location>
        <begin position="1"/>
        <end position="26"/>
    </location>
</feature>
<feature type="active site" description="Nucleophile" evidence="6">
    <location>
        <position position="127"/>
    </location>
</feature>
<dbReference type="CDD" id="cd07025">
    <property type="entry name" value="Peptidase_S66"/>
    <property type="match status" value="1"/>
</dbReference>
<evidence type="ECO:0000256" key="4">
    <source>
        <dbReference type="ARBA" id="ARBA00022801"/>
    </source>
</evidence>
<evidence type="ECO:0000259" key="9">
    <source>
        <dbReference type="Pfam" id="PF17676"/>
    </source>
</evidence>
<proteinExistence type="inferred from homology"/>
<feature type="domain" description="LD-carboxypeptidase C-terminal" evidence="9">
    <location>
        <begin position="191"/>
        <end position="305"/>
    </location>
</feature>
<dbReference type="PANTHER" id="PTHR30237:SF2">
    <property type="entry name" value="MUREIN TETRAPEPTIDE CARBOXYPEPTIDASE"/>
    <property type="match status" value="1"/>
</dbReference>
<feature type="active site" description="Charge relay system" evidence="6">
    <location>
        <position position="222"/>
    </location>
</feature>
<protein>
    <submittedName>
        <fullName evidence="10">LD-carboxypeptidase</fullName>
    </submittedName>
</protein>
<dbReference type="Proteomes" id="UP000318405">
    <property type="component" value="Unassembled WGS sequence"/>
</dbReference>
<dbReference type="GO" id="GO:0008236">
    <property type="term" value="F:serine-type peptidase activity"/>
    <property type="evidence" value="ECO:0007669"/>
    <property type="project" value="UniProtKB-KW"/>
</dbReference>
<reference evidence="10 11" key="1">
    <citation type="submission" date="2019-07" db="EMBL/GenBank/DDBJ databases">
        <title>Qingshengfaniella alkalisoli gen. nov., sp. nov., isolated from saline soil.</title>
        <authorList>
            <person name="Xu L."/>
            <person name="Huang X.-X."/>
            <person name="Sun J.-Q."/>
        </authorList>
    </citation>
    <scope>NUCLEOTIDE SEQUENCE [LARGE SCALE GENOMIC DNA]</scope>
    <source>
        <strain evidence="10 11">DSM 27279</strain>
    </source>
</reference>
<gene>
    <name evidence="10" type="ORF">FOZ76_04140</name>
</gene>
<keyword evidence="4" id="KW-0378">Hydrolase</keyword>
<evidence type="ECO:0000313" key="11">
    <source>
        <dbReference type="Proteomes" id="UP000318405"/>
    </source>
</evidence>
<dbReference type="InterPro" id="IPR003507">
    <property type="entry name" value="S66_fam"/>
</dbReference>
<evidence type="ECO:0000256" key="6">
    <source>
        <dbReference type="PIRSR" id="PIRSR028757-1"/>
    </source>
</evidence>
<comment type="similarity">
    <text evidence="1">Belongs to the peptidase S66 family.</text>
</comment>
<dbReference type="Pfam" id="PF02016">
    <property type="entry name" value="Peptidase_S66"/>
    <property type="match status" value="1"/>
</dbReference>
<keyword evidence="5" id="KW-0720">Serine protease</keyword>
<feature type="compositionally biased region" description="Basic and acidic residues" evidence="7">
    <location>
        <begin position="1"/>
        <end position="21"/>
    </location>
</feature>
<dbReference type="InterPro" id="IPR040921">
    <property type="entry name" value="Peptidase_S66C"/>
</dbReference>
<dbReference type="InterPro" id="IPR027461">
    <property type="entry name" value="Carboxypeptidase_A_C_sf"/>
</dbReference>
<dbReference type="PANTHER" id="PTHR30237">
    <property type="entry name" value="MURAMOYLTETRAPEPTIDE CARBOXYPEPTIDASE"/>
    <property type="match status" value="1"/>
</dbReference>
<dbReference type="InterPro" id="IPR029062">
    <property type="entry name" value="Class_I_gatase-like"/>
</dbReference>
<sequence>MPYSVDHDHPHDHAHAHDHPPAKGRRKREGIYLISPAGAVLEPDSVALARERLKAYGYSTVLDRAALARQQRFAGTDEQRLAAFERAAAQRHDIVMAVRGGYGMTRLLHRIDWHRMADSGKRFVGHSDLTAFQLALYAQTGTVSYAGPMARYDFGGKKLDELTAEMFCEVMRGELEVVSFESPDSDPVDARGVLWGGNLALVTALLGTPYLPKVRGGILFLEDINEAPYRIERMLIQLLQAGVLARQKAIVLGRFTGYRTTDLDGGYDLADVIAWIRRESGVPVITGLPFGHVPTKVTLPVGAKVGVATEGGMAYLVLQEHSH</sequence>
<dbReference type="OrthoDB" id="9807329at2"/>
<evidence type="ECO:0000256" key="2">
    <source>
        <dbReference type="ARBA" id="ARBA00022645"/>
    </source>
</evidence>
<organism evidence="10 11">
    <name type="scientific">Verticiella sediminum</name>
    <dbReference type="NCBI Taxonomy" id="1247510"/>
    <lineage>
        <taxon>Bacteria</taxon>
        <taxon>Pseudomonadati</taxon>
        <taxon>Pseudomonadota</taxon>
        <taxon>Betaproteobacteria</taxon>
        <taxon>Burkholderiales</taxon>
        <taxon>Alcaligenaceae</taxon>
        <taxon>Verticiella</taxon>
    </lineage>
</organism>
<dbReference type="SUPFAM" id="SSF52317">
    <property type="entry name" value="Class I glutamine amidotransferase-like"/>
    <property type="match status" value="1"/>
</dbReference>
<dbReference type="GO" id="GO:0006508">
    <property type="term" value="P:proteolysis"/>
    <property type="evidence" value="ECO:0007669"/>
    <property type="project" value="UniProtKB-KW"/>
</dbReference>
<evidence type="ECO:0000256" key="7">
    <source>
        <dbReference type="SAM" id="MobiDB-lite"/>
    </source>
</evidence>
<dbReference type="Pfam" id="PF17676">
    <property type="entry name" value="Peptidase_S66C"/>
    <property type="match status" value="1"/>
</dbReference>
<name>A0A556AZU1_9BURK</name>
<evidence type="ECO:0000256" key="5">
    <source>
        <dbReference type="ARBA" id="ARBA00022825"/>
    </source>
</evidence>
<dbReference type="SUPFAM" id="SSF141986">
    <property type="entry name" value="LD-carboxypeptidase A C-terminal domain-like"/>
    <property type="match status" value="1"/>
</dbReference>
<keyword evidence="11" id="KW-1185">Reference proteome</keyword>
<dbReference type="InterPro" id="IPR027478">
    <property type="entry name" value="LdcA_N"/>
</dbReference>
<evidence type="ECO:0000313" key="10">
    <source>
        <dbReference type="EMBL" id="TSH97985.1"/>
    </source>
</evidence>
<evidence type="ECO:0000256" key="1">
    <source>
        <dbReference type="ARBA" id="ARBA00010233"/>
    </source>
</evidence>
<dbReference type="GO" id="GO:0004180">
    <property type="term" value="F:carboxypeptidase activity"/>
    <property type="evidence" value="ECO:0007669"/>
    <property type="project" value="UniProtKB-KW"/>
</dbReference>
<dbReference type="RefSeq" id="WP_143946867.1">
    <property type="nucleotide sequence ID" value="NZ_BAABMB010000004.1"/>
</dbReference>
<feature type="domain" description="LD-carboxypeptidase N-terminal" evidence="8">
    <location>
        <begin position="31"/>
        <end position="147"/>
    </location>
</feature>